<keyword evidence="6" id="KW-0029">Amino-acid transport</keyword>
<dbReference type="PIRSF" id="PIRSF006060">
    <property type="entry name" value="AA_transporter"/>
    <property type="match status" value="1"/>
</dbReference>
<dbReference type="GO" id="GO:0022857">
    <property type="term" value="F:transmembrane transporter activity"/>
    <property type="evidence" value="ECO:0007669"/>
    <property type="project" value="InterPro"/>
</dbReference>
<evidence type="ECO:0000256" key="9">
    <source>
        <dbReference type="SAM" id="Phobius"/>
    </source>
</evidence>
<dbReference type="EMBL" id="NFIE01000013">
    <property type="protein sequence ID" value="OUN88419.1"/>
    <property type="molecule type" value="Genomic_DNA"/>
</dbReference>
<keyword evidence="5 9" id="KW-0812">Transmembrane</keyword>
<keyword evidence="4" id="KW-1003">Cell membrane</keyword>
<dbReference type="OrthoDB" id="3185104at2"/>
<dbReference type="GO" id="GO:0006865">
    <property type="term" value="P:amino acid transport"/>
    <property type="evidence" value="ECO:0007669"/>
    <property type="project" value="UniProtKB-KW"/>
</dbReference>
<evidence type="ECO:0000256" key="7">
    <source>
        <dbReference type="ARBA" id="ARBA00022989"/>
    </source>
</evidence>
<evidence type="ECO:0000313" key="10">
    <source>
        <dbReference type="EMBL" id="OUN88419.1"/>
    </source>
</evidence>
<dbReference type="InterPro" id="IPR002293">
    <property type="entry name" value="AA/rel_permease1"/>
</dbReference>
<dbReference type="GO" id="GO:0005886">
    <property type="term" value="C:plasma membrane"/>
    <property type="evidence" value="ECO:0007669"/>
    <property type="project" value="UniProtKB-SubCell"/>
</dbReference>
<dbReference type="Pfam" id="PF13520">
    <property type="entry name" value="AA_permease_2"/>
    <property type="match status" value="1"/>
</dbReference>
<feature type="transmembrane region" description="Helical" evidence="9">
    <location>
        <begin position="374"/>
        <end position="395"/>
    </location>
</feature>
<feature type="transmembrane region" description="Helical" evidence="9">
    <location>
        <begin position="349"/>
        <end position="368"/>
    </location>
</feature>
<feature type="transmembrane region" description="Helical" evidence="9">
    <location>
        <begin position="166"/>
        <end position="187"/>
    </location>
</feature>
<comment type="subcellular location">
    <subcellularLocation>
        <location evidence="1">Cell membrane</location>
        <topology evidence="1">Multi-pass membrane protein</topology>
    </subcellularLocation>
</comment>
<feature type="transmembrane region" description="Helical" evidence="9">
    <location>
        <begin position="216"/>
        <end position="238"/>
    </location>
</feature>
<evidence type="ECO:0000256" key="1">
    <source>
        <dbReference type="ARBA" id="ARBA00004651"/>
    </source>
</evidence>
<dbReference type="RefSeq" id="WP_094335642.1">
    <property type="nucleotide sequence ID" value="NZ_NFIE01000013.1"/>
</dbReference>
<dbReference type="PANTHER" id="PTHR42770:SF4">
    <property type="entry name" value="ARGININE_ORNITHINE ANTIPORTER-RELATED"/>
    <property type="match status" value="1"/>
</dbReference>
<comment type="caution">
    <text evidence="10">The sequence shown here is derived from an EMBL/GenBank/DDBJ whole genome shotgun (WGS) entry which is preliminary data.</text>
</comment>
<dbReference type="InterPro" id="IPR004754">
    <property type="entry name" value="Amino_acid_antiprt"/>
</dbReference>
<evidence type="ECO:0000256" key="8">
    <source>
        <dbReference type="ARBA" id="ARBA00023136"/>
    </source>
</evidence>
<dbReference type="Proteomes" id="UP000195781">
    <property type="component" value="Unassembled WGS sequence"/>
</dbReference>
<evidence type="ECO:0000256" key="6">
    <source>
        <dbReference type="ARBA" id="ARBA00022970"/>
    </source>
</evidence>
<dbReference type="AlphaFoldDB" id="A0A1Y3XZ84"/>
<evidence type="ECO:0000256" key="5">
    <source>
        <dbReference type="ARBA" id="ARBA00022692"/>
    </source>
</evidence>
<reference evidence="11" key="1">
    <citation type="submission" date="2017-04" db="EMBL/GenBank/DDBJ databases">
        <title>Function of individual gut microbiota members based on whole genome sequencing of pure cultures obtained from chicken caecum.</title>
        <authorList>
            <person name="Medvecky M."/>
            <person name="Cejkova D."/>
            <person name="Polansky O."/>
            <person name="Karasova D."/>
            <person name="Kubasova T."/>
            <person name="Cizek A."/>
            <person name="Rychlik I."/>
        </authorList>
    </citation>
    <scope>NUCLEOTIDE SEQUENCE [LARGE SCALE GENOMIC DNA]</scope>
    <source>
        <strain evidence="11">An5</strain>
    </source>
</reference>
<keyword evidence="11" id="KW-1185">Reference proteome</keyword>
<evidence type="ECO:0000256" key="2">
    <source>
        <dbReference type="ARBA" id="ARBA00008220"/>
    </source>
</evidence>
<accession>A0A1Y3XZ84</accession>
<sequence length="488" mass="51384">MSQPTTPTEAPNGAPAKRGIGLIGLIALVISSSIGSGVFALSTDISAAAAPGPAIIAWLLTGVGFIALATTFGRLSLARPDLNGIVAYADEGFGPFVGFVSSWGYWLSIWIGNVAFGVMLTTAIGYFYPPFAGSLTVPAVIFMSVMNWAIVALVNRGVEEASVVNAIVMCCKLIPIFAFIATMLLLFNFNVFTADFWGTLANNIGGPDAPGSVGDQIINCFMVMMWVFVGMEGASVLGHRARRKADVSRATILGTSALVFIYVAASVLPYGYMTRDELLSVGSPSMVYIFQDAVGPWGGAFIAGGLVISILGAWLSYTILASEAMRTMGDMQLLPRGFSKLNRHGAPTLSLMVTGTMIQLLSIVMLFSEAAYQFAYSLCTASIVISWSLASAYMVKLAAKAEVEGRGSALALSLFATVFLVVAVLLAGVDLLLLCCIAYIPGLVCYVAARREQGCDHILEGFEKPLAVVLVGLGFIAIAFVAMGIITI</sequence>
<proteinExistence type="inferred from homology"/>
<protein>
    <submittedName>
        <fullName evidence="10">Arginine-ornithine antiporter</fullName>
    </submittedName>
</protein>
<evidence type="ECO:0000313" key="11">
    <source>
        <dbReference type="Proteomes" id="UP000195781"/>
    </source>
</evidence>
<feature type="transmembrane region" description="Helical" evidence="9">
    <location>
        <begin position="20"/>
        <end position="42"/>
    </location>
</feature>
<feature type="transmembrane region" description="Helical" evidence="9">
    <location>
        <begin position="250"/>
        <end position="273"/>
    </location>
</feature>
<evidence type="ECO:0000256" key="4">
    <source>
        <dbReference type="ARBA" id="ARBA00022475"/>
    </source>
</evidence>
<feature type="transmembrane region" description="Helical" evidence="9">
    <location>
        <begin position="407"/>
        <end position="425"/>
    </location>
</feature>
<feature type="transmembrane region" description="Helical" evidence="9">
    <location>
        <begin position="54"/>
        <end position="73"/>
    </location>
</feature>
<dbReference type="PANTHER" id="PTHR42770">
    <property type="entry name" value="AMINO ACID TRANSPORTER-RELATED"/>
    <property type="match status" value="1"/>
</dbReference>
<name>A0A1Y3XZ84_9ACTN</name>
<feature type="transmembrane region" description="Helical" evidence="9">
    <location>
        <begin position="431"/>
        <end position="449"/>
    </location>
</feature>
<comment type="similarity">
    <text evidence="2">Belongs to the amino acid-polyamine-organocation (APC) superfamily. Basic amino acid/polyamine antiporter (APA) (TC 2.A.3.2) family.</text>
</comment>
<evidence type="ECO:0000256" key="3">
    <source>
        <dbReference type="ARBA" id="ARBA00022448"/>
    </source>
</evidence>
<keyword evidence="8 9" id="KW-0472">Membrane</keyword>
<feature type="transmembrane region" description="Helical" evidence="9">
    <location>
        <begin position="293"/>
        <end position="320"/>
    </location>
</feature>
<dbReference type="InterPro" id="IPR050367">
    <property type="entry name" value="APC_superfamily"/>
</dbReference>
<dbReference type="Gene3D" id="1.20.1740.10">
    <property type="entry name" value="Amino acid/polyamine transporter I"/>
    <property type="match status" value="1"/>
</dbReference>
<dbReference type="NCBIfam" id="TIGR00905">
    <property type="entry name" value="2A0302"/>
    <property type="match status" value="1"/>
</dbReference>
<feature type="transmembrane region" description="Helical" evidence="9">
    <location>
        <begin position="135"/>
        <end position="154"/>
    </location>
</feature>
<gene>
    <name evidence="10" type="ORF">B5G02_06470</name>
</gene>
<feature type="transmembrane region" description="Helical" evidence="9">
    <location>
        <begin position="465"/>
        <end position="486"/>
    </location>
</feature>
<keyword evidence="3" id="KW-0813">Transport</keyword>
<keyword evidence="7 9" id="KW-1133">Transmembrane helix</keyword>
<feature type="transmembrane region" description="Helical" evidence="9">
    <location>
        <begin position="105"/>
        <end position="129"/>
    </location>
</feature>
<organism evidence="10 11">
    <name type="scientific">[Collinsella] massiliensis</name>
    <dbReference type="NCBI Taxonomy" id="1232426"/>
    <lineage>
        <taxon>Bacteria</taxon>
        <taxon>Bacillati</taxon>
        <taxon>Actinomycetota</taxon>
        <taxon>Coriobacteriia</taxon>
        <taxon>Coriobacteriales</taxon>
        <taxon>Coriobacteriaceae</taxon>
        <taxon>Enorma</taxon>
    </lineage>
</organism>